<protein>
    <recommendedName>
        <fullName evidence="3">TetR family transcriptional regulator</fullName>
    </recommendedName>
</protein>
<dbReference type="Proteomes" id="UP001275440">
    <property type="component" value="Unassembled WGS sequence"/>
</dbReference>
<evidence type="ECO:0000313" key="1">
    <source>
        <dbReference type="EMBL" id="MDV2476248.1"/>
    </source>
</evidence>
<accession>A0ABU3WQJ5</accession>
<name>A0ABU3WQJ5_9NOCA</name>
<organism evidence="1 2">
    <name type="scientific">Rhodococcus zopfii</name>
    <dbReference type="NCBI Taxonomy" id="43772"/>
    <lineage>
        <taxon>Bacteria</taxon>
        <taxon>Bacillati</taxon>
        <taxon>Actinomycetota</taxon>
        <taxon>Actinomycetes</taxon>
        <taxon>Mycobacteriales</taxon>
        <taxon>Nocardiaceae</taxon>
        <taxon>Rhodococcus</taxon>
    </lineage>
</organism>
<sequence length="67" mass="7654">MIVAFVDELRRARERGEIPGEVDAFHNAVWFLVGLCALLITMPESDEIRAPFVDRYLTTSRYGLRAV</sequence>
<keyword evidence="2" id="KW-1185">Reference proteome</keyword>
<reference evidence="1 2" key="1">
    <citation type="submission" date="2019-10" db="EMBL/GenBank/DDBJ databases">
        <title>Draft Genome Assembly of Rhodococcus zopfii DSM44189.</title>
        <authorList>
            <person name="Sutton J.M."/>
            <person name="Akob D.M."/>
            <person name="Bushman T.J."/>
        </authorList>
    </citation>
    <scope>NUCLEOTIDE SEQUENCE [LARGE SCALE GENOMIC DNA]</scope>
    <source>
        <strain evidence="1 2">DSM 44189</strain>
    </source>
</reference>
<dbReference type="InterPro" id="IPR036271">
    <property type="entry name" value="Tet_transcr_reg_TetR-rel_C_sf"/>
</dbReference>
<dbReference type="SUPFAM" id="SSF48498">
    <property type="entry name" value="Tetracyclin repressor-like, C-terminal domain"/>
    <property type="match status" value="1"/>
</dbReference>
<proteinExistence type="predicted"/>
<dbReference type="RefSeq" id="WP_371304626.1">
    <property type="nucleotide sequence ID" value="NZ_JAWKJJ010000001.1"/>
</dbReference>
<evidence type="ECO:0000313" key="2">
    <source>
        <dbReference type="Proteomes" id="UP001275440"/>
    </source>
</evidence>
<gene>
    <name evidence="1" type="ORF">F8M49_14465</name>
</gene>
<evidence type="ECO:0008006" key="3">
    <source>
        <dbReference type="Google" id="ProtNLM"/>
    </source>
</evidence>
<dbReference type="EMBL" id="WBMO01000001">
    <property type="protein sequence ID" value="MDV2476248.1"/>
    <property type="molecule type" value="Genomic_DNA"/>
</dbReference>
<comment type="caution">
    <text evidence="1">The sequence shown here is derived from an EMBL/GenBank/DDBJ whole genome shotgun (WGS) entry which is preliminary data.</text>
</comment>